<dbReference type="Proteomes" id="UP000095605">
    <property type="component" value="Unassembled WGS sequence"/>
</dbReference>
<evidence type="ECO:0000256" key="1">
    <source>
        <dbReference type="SAM" id="MobiDB-lite"/>
    </source>
</evidence>
<feature type="compositionally biased region" description="Polar residues" evidence="1">
    <location>
        <begin position="219"/>
        <end position="237"/>
    </location>
</feature>
<protein>
    <recommendedName>
        <fullName evidence="2">PIH1 N-terminal domain-containing protein</fullName>
    </recommendedName>
</protein>
<organism evidence="3 4">
    <name type="scientific">Hanseniaspora opuntiae</name>
    <dbReference type="NCBI Taxonomy" id="211096"/>
    <lineage>
        <taxon>Eukaryota</taxon>
        <taxon>Fungi</taxon>
        <taxon>Dikarya</taxon>
        <taxon>Ascomycota</taxon>
        <taxon>Saccharomycotina</taxon>
        <taxon>Saccharomycetes</taxon>
        <taxon>Saccharomycodales</taxon>
        <taxon>Saccharomycodaceae</taxon>
        <taxon>Hanseniaspora</taxon>
    </lineage>
</organism>
<proteinExistence type="predicted"/>
<dbReference type="OrthoDB" id="3971518at2759"/>
<dbReference type="EMBL" id="LPNL01000007">
    <property type="protein sequence ID" value="OEJ83269.1"/>
    <property type="molecule type" value="Genomic_DNA"/>
</dbReference>
<feature type="domain" description="PIH1 N-terminal" evidence="2">
    <location>
        <begin position="15"/>
        <end position="145"/>
    </location>
</feature>
<evidence type="ECO:0000313" key="4">
    <source>
        <dbReference type="Proteomes" id="UP000095605"/>
    </source>
</evidence>
<reference evidence="4" key="1">
    <citation type="journal article" date="2016" name="Genome Announc.">
        <title>Genome sequences of three species of Hanseniaspora isolated from spontaneous wine fermentations.</title>
        <authorList>
            <person name="Sternes P.R."/>
            <person name="Lee D."/>
            <person name="Kutyna D.R."/>
            <person name="Borneman A.R."/>
        </authorList>
    </citation>
    <scope>NUCLEOTIDE SEQUENCE [LARGE SCALE GENOMIC DNA]</scope>
    <source>
        <strain evidence="4">AWRI3578</strain>
    </source>
</reference>
<name>A0A1E5R8M0_9ASCO</name>
<dbReference type="InterPro" id="IPR012981">
    <property type="entry name" value="PIH1_N"/>
</dbReference>
<comment type="caution">
    <text evidence="3">The sequence shown here is derived from an EMBL/GenBank/DDBJ whole genome shotgun (WGS) entry which is preliminary data.</text>
</comment>
<dbReference type="Pfam" id="PF08190">
    <property type="entry name" value="PIH1"/>
    <property type="match status" value="1"/>
</dbReference>
<gene>
    <name evidence="3" type="ORF">AWRI3578_g2842</name>
</gene>
<feature type="region of interest" description="Disordered" evidence="1">
    <location>
        <begin position="212"/>
        <end position="237"/>
    </location>
</feature>
<evidence type="ECO:0000313" key="3">
    <source>
        <dbReference type="EMBL" id="OEJ83269.1"/>
    </source>
</evidence>
<dbReference type="AlphaFoldDB" id="A0A1E5R8M0"/>
<sequence length="237" mass="27308">MLIKEVNESSNNIKITGKKYKCIKTTLSTSEKAFINILKTDNSLLKPTGSLNTDDILELSYIENHSYKIPILPYETIFETIDKKDNPCLCFNVLIHESVTILDNENQEHIDTLIDWCYQVLELKFDLTFFFNRWEGKIMKKMHFKIFNDDISDETLDFILQEESDDEDLENKEVQNIIASKALLDDEEEAIGEEIIIKGFNQGTVNKSLIQEVSPPSKAPQSSNENKNQNISTDLNF</sequence>
<keyword evidence="4" id="KW-1185">Reference proteome</keyword>
<accession>A0A1E5R8M0</accession>
<evidence type="ECO:0000259" key="2">
    <source>
        <dbReference type="Pfam" id="PF08190"/>
    </source>
</evidence>